<comment type="caution">
    <text evidence="2">The sequence shown here is derived from an EMBL/GenBank/DDBJ whole genome shotgun (WGS) entry which is preliminary data.</text>
</comment>
<accession>A0ABR0IUZ8</accession>
<proteinExistence type="predicted"/>
<feature type="compositionally biased region" description="Basic residues" evidence="1">
    <location>
        <begin position="1"/>
        <end position="11"/>
    </location>
</feature>
<evidence type="ECO:0000256" key="1">
    <source>
        <dbReference type="SAM" id="MobiDB-lite"/>
    </source>
</evidence>
<organism evidence="2 3">
    <name type="scientific">Cryomyces antarcticus</name>
    <dbReference type="NCBI Taxonomy" id="329879"/>
    <lineage>
        <taxon>Eukaryota</taxon>
        <taxon>Fungi</taxon>
        <taxon>Dikarya</taxon>
        <taxon>Ascomycota</taxon>
        <taxon>Pezizomycotina</taxon>
        <taxon>Dothideomycetes</taxon>
        <taxon>Dothideomycetes incertae sedis</taxon>
        <taxon>Cryomyces</taxon>
    </lineage>
</organism>
<protein>
    <recommendedName>
        <fullName evidence="4">Cytochrome cd1 nitrite reductase</fullName>
    </recommendedName>
</protein>
<keyword evidence="3" id="KW-1185">Reference proteome</keyword>
<dbReference type="Proteomes" id="UP001357485">
    <property type="component" value="Unassembled WGS sequence"/>
</dbReference>
<feature type="compositionally biased region" description="Basic and acidic residues" evidence="1">
    <location>
        <begin position="17"/>
        <end position="54"/>
    </location>
</feature>
<evidence type="ECO:0000313" key="3">
    <source>
        <dbReference type="Proteomes" id="UP001357485"/>
    </source>
</evidence>
<reference evidence="2 3" key="1">
    <citation type="submission" date="2023-08" db="EMBL/GenBank/DDBJ databases">
        <title>Black Yeasts Isolated from many extreme environments.</title>
        <authorList>
            <person name="Coleine C."/>
            <person name="Stajich J.E."/>
            <person name="Selbmann L."/>
        </authorList>
    </citation>
    <scope>NUCLEOTIDE SEQUENCE [LARGE SCALE GENOMIC DNA]</scope>
    <source>
        <strain evidence="2 3">CCFEE 536</strain>
    </source>
</reference>
<evidence type="ECO:0000313" key="2">
    <source>
        <dbReference type="EMBL" id="KAK5024526.1"/>
    </source>
</evidence>
<feature type="non-terminal residue" evidence="2">
    <location>
        <position position="54"/>
    </location>
</feature>
<evidence type="ECO:0008006" key="4">
    <source>
        <dbReference type="Google" id="ProtNLM"/>
    </source>
</evidence>
<gene>
    <name evidence="2" type="ORF">LTR16_012319</name>
</gene>
<sequence length="54" mass="6668">TRGLRRSRHDRRQLSNHPRERRQPPPQDDRARVLCLRRDAVRDRRSQKRETRGL</sequence>
<feature type="region of interest" description="Disordered" evidence="1">
    <location>
        <begin position="1"/>
        <end position="54"/>
    </location>
</feature>
<name>A0ABR0IUZ8_9PEZI</name>
<feature type="non-terminal residue" evidence="2">
    <location>
        <position position="1"/>
    </location>
</feature>
<dbReference type="EMBL" id="JAVRRA010028933">
    <property type="protein sequence ID" value="KAK5024526.1"/>
    <property type="molecule type" value="Genomic_DNA"/>
</dbReference>